<protein>
    <submittedName>
        <fullName evidence="1">Uncharacterized protein</fullName>
    </submittedName>
</protein>
<evidence type="ECO:0000313" key="2">
    <source>
        <dbReference type="Proteomes" id="UP000183788"/>
    </source>
</evidence>
<gene>
    <name evidence="1" type="ORF">SAMN05661012_06676</name>
</gene>
<proteinExistence type="predicted"/>
<accession>A0A1K1T2H1</accession>
<reference evidence="1 2" key="1">
    <citation type="submission" date="2016-11" db="EMBL/GenBank/DDBJ databases">
        <authorList>
            <person name="Jaros S."/>
            <person name="Januszkiewicz K."/>
            <person name="Wedrychowicz H."/>
        </authorList>
    </citation>
    <scope>NUCLEOTIDE SEQUENCE [LARGE SCALE GENOMIC DNA]</scope>
    <source>
        <strain evidence="1 2">DSM 784</strain>
    </source>
</reference>
<evidence type="ECO:0000313" key="1">
    <source>
        <dbReference type="EMBL" id="SFW90792.1"/>
    </source>
</evidence>
<dbReference type="AlphaFoldDB" id="A0A1K1T2H1"/>
<name>A0A1K1T2H1_9BACT</name>
<dbReference type="STRING" id="1004.SAMN05661012_06676"/>
<dbReference type="EMBL" id="FPIZ01000054">
    <property type="protein sequence ID" value="SFW90792.1"/>
    <property type="molecule type" value="Genomic_DNA"/>
</dbReference>
<dbReference type="Proteomes" id="UP000183788">
    <property type="component" value="Unassembled WGS sequence"/>
</dbReference>
<sequence length="60" mass="7218">MITHFVDMEIRLIIELLPDRYSGTIKKWLIDNPRVEIITRPIFQLCERSYRELSRSHTSS</sequence>
<organism evidence="1 2">
    <name type="scientific">Chitinophaga sancti</name>
    <dbReference type="NCBI Taxonomy" id="1004"/>
    <lineage>
        <taxon>Bacteria</taxon>
        <taxon>Pseudomonadati</taxon>
        <taxon>Bacteroidota</taxon>
        <taxon>Chitinophagia</taxon>
        <taxon>Chitinophagales</taxon>
        <taxon>Chitinophagaceae</taxon>
        <taxon>Chitinophaga</taxon>
    </lineage>
</organism>